<dbReference type="Pfam" id="PF01266">
    <property type="entry name" value="DAO"/>
    <property type="match status" value="1"/>
</dbReference>
<reference evidence="3" key="1">
    <citation type="journal article" date="2017" name="Genome Biol.">
        <title>Comparative genomics reveals high biological diversity and specific adaptations in the industrially and medically important fungal genus Aspergillus.</title>
        <authorList>
            <person name="de Vries R.P."/>
            <person name="Riley R."/>
            <person name="Wiebenga A."/>
            <person name="Aguilar-Osorio G."/>
            <person name="Amillis S."/>
            <person name="Uchima C.A."/>
            <person name="Anderluh G."/>
            <person name="Asadollahi M."/>
            <person name="Askin M."/>
            <person name="Barry K."/>
            <person name="Battaglia E."/>
            <person name="Bayram O."/>
            <person name="Benocci T."/>
            <person name="Braus-Stromeyer S.A."/>
            <person name="Caldana C."/>
            <person name="Canovas D."/>
            <person name="Cerqueira G.C."/>
            <person name="Chen F."/>
            <person name="Chen W."/>
            <person name="Choi C."/>
            <person name="Clum A."/>
            <person name="Dos Santos R.A."/>
            <person name="Damasio A.R."/>
            <person name="Diallinas G."/>
            <person name="Emri T."/>
            <person name="Fekete E."/>
            <person name="Flipphi M."/>
            <person name="Freyberg S."/>
            <person name="Gallo A."/>
            <person name="Gournas C."/>
            <person name="Habgood R."/>
            <person name="Hainaut M."/>
            <person name="Harispe M.L."/>
            <person name="Henrissat B."/>
            <person name="Hilden K.S."/>
            <person name="Hope R."/>
            <person name="Hossain A."/>
            <person name="Karabika E."/>
            <person name="Karaffa L."/>
            <person name="Karanyi Z."/>
            <person name="Krasevec N."/>
            <person name="Kuo A."/>
            <person name="Kusch H."/>
            <person name="LaButti K."/>
            <person name="Lagendijk E.L."/>
            <person name="Lapidus A."/>
            <person name="Levasseur A."/>
            <person name="Lindquist E."/>
            <person name="Lipzen A."/>
            <person name="Logrieco A.F."/>
            <person name="MacCabe A."/>
            <person name="Maekelae M.R."/>
            <person name="Malavazi I."/>
            <person name="Melin P."/>
            <person name="Meyer V."/>
            <person name="Mielnichuk N."/>
            <person name="Miskei M."/>
            <person name="Molnar A.P."/>
            <person name="Mule G."/>
            <person name="Ngan C.Y."/>
            <person name="Orejas M."/>
            <person name="Orosz E."/>
            <person name="Ouedraogo J.P."/>
            <person name="Overkamp K.M."/>
            <person name="Park H.-S."/>
            <person name="Perrone G."/>
            <person name="Piumi F."/>
            <person name="Punt P.J."/>
            <person name="Ram A.F."/>
            <person name="Ramon A."/>
            <person name="Rauscher S."/>
            <person name="Record E."/>
            <person name="Riano-Pachon D.M."/>
            <person name="Robert V."/>
            <person name="Roehrig J."/>
            <person name="Ruller R."/>
            <person name="Salamov A."/>
            <person name="Salih N.S."/>
            <person name="Samson R.A."/>
            <person name="Sandor E."/>
            <person name="Sanguinetti M."/>
            <person name="Schuetze T."/>
            <person name="Sepcic K."/>
            <person name="Shelest E."/>
            <person name="Sherlock G."/>
            <person name="Sophianopoulou V."/>
            <person name="Squina F.M."/>
            <person name="Sun H."/>
            <person name="Susca A."/>
            <person name="Todd R.B."/>
            <person name="Tsang A."/>
            <person name="Unkles S.E."/>
            <person name="van de Wiele N."/>
            <person name="van Rossen-Uffink D."/>
            <person name="Oliveira J.V."/>
            <person name="Vesth T.C."/>
            <person name="Visser J."/>
            <person name="Yu J.-H."/>
            <person name="Zhou M."/>
            <person name="Andersen M.R."/>
            <person name="Archer D.B."/>
            <person name="Baker S.E."/>
            <person name="Benoit I."/>
            <person name="Brakhage A.A."/>
            <person name="Braus G.H."/>
            <person name="Fischer R."/>
            <person name="Frisvad J.C."/>
            <person name="Goldman G.H."/>
            <person name="Houbraken J."/>
            <person name="Oakley B."/>
            <person name="Pocsi I."/>
            <person name="Scazzocchio C."/>
            <person name="Seiboth B."/>
            <person name="vanKuyk P.A."/>
            <person name="Wortman J."/>
            <person name="Dyer P.S."/>
            <person name="Grigoriev I.V."/>
        </authorList>
    </citation>
    <scope>NUCLEOTIDE SEQUENCE [LARGE SCALE GENOMIC DNA]</scope>
    <source>
        <strain evidence="3">ITEM 5010</strain>
    </source>
</reference>
<dbReference type="PANTHER" id="PTHR13847">
    <property type="entry name" value="SARCOSINE DEHYDROGENASE-RELATED"/>
    <property type="match status" value="1"/>
</dbReference>
<dbReference type="OMA" id="CTNAHVS"/>
<protein>
    <recommendedName>
        <fullName evidence="1">FAD dependent oxidoreductase domain-containing protein</fullName>
    </recommendedName>
</protein>
<dbReference type="PANTHER" id="PTHR13847:SF213">
    <property type="entry name" value="DEPENDENT OXIDOREDUCTASE, PUTATIVE-RELATED"/>
    <property type="match status" value="1"/>
</dbReference>
<accession>A0A1R3RBF1</accession>
<dbReference type="EMBL" id="KV907509">
    <property type="protein sequence ID" value="OOF91806.1"/>
    <property type="molecule type" value="Genomic_DNA"/>
</dbReference>
<dbReference type="Proteomes" id="UP000188318">
    <property type="component" value="Unassembled WGS sequence"/>
</dbReference>
<dbReference type="Gene3D" id="3.30.9.10">
    <property type="entry name" value="D-Amino Acid Oxidase, subunit A, domain 2"/>
    <property type="match status" value="1"/>
</dbReference>
<evidence type="ECO:0000313" key="3">
    <source>
        <dbReference type="Proteomes" id="UP000188318"/>
    </source>
</evidence>
<dbReference type="GO" id="GO:0005737">
    <property type="term" value="C:cytoplasm"/>
    <property type="evidence" value="ECO:0007669"/>
    <property type="project" value="TreeGrafter"/>
</dbReference>
<feature type="domain" description="FAD dependent oxidoreductase" evidence="1">
    <location>
        <begin position="63"/>
        <end position="469"/>
    </location>
</feature>
<dbReference type="AlphaFoldDB" id="A0A1R3RBF1"/>
<dbReference type="InterPro" id="IPR006076">
    <property type="entry name" value="FAD-dep_OxRdtase"/>
</dbReference>
<dbReference type="OrthoDB" id="512662at2759"/>
<proteinExistence type="predicted"/>
<dbReference type="Gene3D" id="3.50.50.60">
    <property type="entry name" value="FAD/NAD(P)-binding domain"/>
    <property type="match status" value="1"/>
</dbReference>
<evidence type="ECO:0000313" key="2">
    <source>
        <dbReference type="EMBL" id="OOF91806.1"/>
    </source>
</evidence>
<dbReference type="InterPro" id="IPR036188">
    <property type="entry name" value="FAD/NAD-bd_sf"/>
</dbReference>
<keyword evidence="3" id="KW-1185">Reference proteome</keyword>
<gene>
    <name evidence="2" type="ORF">ASPCADRAFT_133894</name>
</gene>
<dbReference type="STRING" id="602072.A0A1R3RBF1"/>
<organism evidence="2 3">
    <name type="scientific">Aspergillus carbonarius (strain ITEM 5010)</name>
    <dbReference type="NCBI Taxonomy" id="602072"/>
    <lineage>
        <taxon>Eukaryota</taxon>
        <taxon>Fungi</taxon>
        <taxon>Dikarya</taxon>
        <taxon>Ascomycota</taxon>
        <taxon>Pezizomycotina</taxon>
        <taxon>Eurotiomycetes</taxon>
        <taxon>Eurotiomycetidae</taxon>
        <taxon>Eurotiales</taxon>
        <taxon>Aspergillaceae</taxon>
        <taxon>Aspergillus</taxon>
        <taxon>Aspergillus subgen. Circumdati</taxon>
    </lineage>
</organism>
<sequence length="516" mass="57429">MSFVQALLSNPGIPVHERQKAIDRVFSDPGLPTTNPTSSFWLRSPHPDLAEAQSATFPSEAEVVIIGSGVTGTSIAGTLLKSRKADQNDDKRPAVVILEARSICSGATGRNGGHILETGEEFADLEDTYGREAAQRIMRFRMAHLREILDTAEEYGLTEDCQARKVQFLNVYFDKEGWQGARERLRRLQEGLPEETQEWRAYEREQIPEEFRLPRAQGIIAGPAGAIWPYRFITGVLGRLREQFPQDLLIESNTSVTGIKENSMDEGHDSLRYLIETPRGMIRARHVVHCTNAHVGHLVPGLRGRVYPIRGQMSAQHPGQKFHGQGKEHSWIFNYDRGFDYLTQLPPSEAGQMMMFGGGFAQGEGGGMADLGIATDSELSLYADIHLSGALSAVFGRDNWGRVPRQSVDQMWTGNMGFSADGLPWVGQLPDLLTQRKLQREGSGAEWVSAAFSGEGMVFAWLCGKALATMLLIHDDQLLETASRDLSWFPEQMLVTGERIEKAVLPRYIQDSRPHL</sequence>
<name>A0A1R3RBF1_ASPC5</name>
<evidence type="ECO:0000259" key="1">
    <source>
        <dbReference type="Pfam" id="PF01266"/>
    </source>
</evidence>
<dbReference type="VEuPathDB" id="FungiDB:ASPCADRAFT_133894"/>
<dbReference type="SUPFAM" id="SSF51905">
    <property type="entry name" value="FAD/NAD(P)-binding domain"/>
    <property type="match status" value="1"/>
</dbReference>